<feature type="domain" description="UspA" evidence="2">
    <location>
        <begin position="5"/>
        <end position="144"/>
    </location>
</feature>
<reference evidence="3 4" key="1">
    <citation type="journal article" date="2019" name="Int. J. Syst. Evol. Microbiol.">
        <title>The Global Catalogue of Microorganisms (GCM) 10K type strain sequencing project: providing services to taxonomists for standard genome sequencing and annotation.</title>
        <authorList>
            <consortium name="The Broad Institute Genomics Platform"/>
            <consortium name="The Broad Institute Genome Sequencing Center for Infectious Disease"/>
            <person name="Wu L."/>
            <person name="Ma J."/>
        </authorList>
    </citation>
    <scope>NUCLEOTIDE SEQUENCE [LARGE SCALE GENOMIC DNA]</scope>
    <source>
        <strain evidence="3 4">GX26</strain>
    </source>
</reference>
<protein>
    <submittedName>
        <fullName evidence="3">Universal stress protein</fullName>
    </submittedName>
</protein>
<sequence>MTLSTLLVAVGPGDADRVDTLATAVTDVAVPTGARVVLLHVFEEDDFDGVRERLDQSDASPTAAARRQKTVRDLTAAFDDADVAYDVRGRVGNKSDAIVSTAEDVDADRVFVAGRDRSPTGKAVFGSTAQSVMLSAPCPVTFVRAGTT</sequence>
<evidence type="ECO:0000259" key="2">
    <source>
        <dbReference type="Pfam" id="PF00582"/>
    </source>
</evidence>
<organism evidence="3 4">
    <name type="scientific">Halorubellus litoreus</name>
    <dbReference type="NCBI Taxonomy" id="755308"/>
    <lineage>
        <taxon>Archaea</taxon>
        <taxon>Methanobacteriati</taxon>
        <taxon>Methanobacteriota</taxon>
        <taxon>Stenosarchaea group</taxon>
        <taxon>Halobacteria</taxon>
        <taxon>Halobacteriales</taxon>
        <taxon>Halorubellaceae</taxon>
        <taxon>Halorubellus</taxon>
    </lineage>
</organism>
<gene>
    <name evidence="3" type="ORF">ACFQGB_03425</name>
</gene>
<dbReference type="PANTHER" id="PTHR46268">
    <property type="entry name" value="STRESS RESPONSE PROTEIN NHAX"/>
    <property type="match status" value="1"/>
</dbReference>
<evidence type="ECO:0000256" key="1">
    <source>
        <dbReference type="ARBA" id="ARBA00008791"/>
    </source>
</evidence>
<name>A0ABD5V914_9EURY</name>
<dbReference type="InterPro" id="IPR006016">
    <property type="entry name" value="UspA"/>
</dbReference>
<dbReference type="EMBL" id="JBHSXN010000001">
    <property type="protein sequence ID" value="MFC6951904.1"/>
    <property type="molecule type" value="Genomic_DNA"/>
</dbReference>
<dbReference type="Pfam" id="PF00582">
    <property type="entry name" value="Usp"/>
    <property type="match status" value="1"/>
</dbReference>
<accession>A0ABD5V914</accession>
<dbReference type="Proteomes" id="UP001596395">
    <property type="component" value="Unassembled WGS sequence"/>
</dbReference>
<dbReference type="CDD" id="cd00293">
    <property type="entry name" value="USP-like"/>
    <property type="match status" value="1"/>
</dbReference>
<comment type="caution">
    <text evidence="3">The sequence shown here is derived from an EMBL/GenBank/DDBJ whole genome shotgun (WGS) entry which is preliminary data.</text>
</comment>
<dbReference type="InterPro" id="IPR014729">
    <property type="entry name" value="Rossmann-like_a/b/a_fold"/>
</dbReference>
<dbReference type="RefSeq" id="WP_336348911.1">
    <property type="nucleotide sequence ID" value="NZ_JAZAQL010000001.1"/>
</dbReference>
<dbReference type="SUPFAM" id="SSF52402">
    <property type="entry name" value="Adenine nucleotide alpha hydrolases-like"/>
    <property type="match status" value="1"/>
</dbReference>
<comment type="similarity">
    <text evidence="1">Belongs to the universal stress protein A family.</text>
</comment>
<evidence type="ECO:0000313" key="3">
    <source>
        <dbReference type="EMBL" id="MFC6951904.1"/>
    </source>
</evidence>
<evidence type="ECO:0000313" key="4">
    <source>
        <dbReference type="Proteomes" id="UP001596395"/>
    </source>
</evidence>
<dbReference type="PANTHER" id="PTHR46268:SF6">
    <property type="entry name" value="UNIVERSAL STRESS PROTEIN UP12"/>
    <property type="match status" value="1"/>
</dbReference>
<dbReference type="Gene3D" id="3.40.50.620">
    <property type="entry name" value="HUPs"/>
    <property type="match status" value="1"/>
</dbReference>
<proteinExistence type="inferred from homology"/>
<keyword evidence="4" id="KW-1185">Reference proteome</keyword>
<dbReference type="AlphaFoldDB" id="A0ABD5V914"/>